<reference evidence="2" key="1">
    <citation type="submission" date="2023-02" db="EMBL/GenBank/DDBJ databases">
        <title>Description and genomic characterization of Salipiger bruguierae sp. nov., isolated from the sediment of mangrove plant Bruguiera sexangula.</title>
        <authorList>
            <person name="Long M."/>
        </authorList>
    </citation>
    <scope>NUCLEOTIDE SEQUENCE</scope>
    <source>
        <strain evidence="2">H15</strain>
    </source>
</reference>
<evidence type="ECO:0000313" key="2">
    <source>
        <dbReference type="EMBL" id="XCC93253.1"/>
    </source>
</evidence>
<keyword evidence="1" id="KW-1133">Transmembrane helix</keyword>
<feature type="transmembrane region" description="Helical" evidence="1">
    <location>
        <begin position="12"/>
        <end position="35"/>
    </location>
</feature>
<name>A0AAU8AET3_9RHOB</name>
<keyword evidence="1" id="KW-0812">Transmembrane</keyword>
<organism evidence="2">
    <name type="scientific">Alloyangia sp. H15</name>
    <dbReference type="NCBI Taxonomy" id="3029062"/>
    <lineage>
        <taxon>Bacteria</taxon>
        <taxon>Pseudomonadati</taxon>
        <taxon>Pseudomonadota</taxon>
        <taxon>Alphaproteobacteria</taxon>
        <taxon>Rhodobacterales</taxon>
        <taxon>Roseobacteraceae</taxon>
        <taxon>Alloyangia</taxon>
    </lineage>
</organism>
<evidence type="ECO:0000256" key="1">
    <source>
        <dbReference type="SAM" id="Phobius"/>
    </source>
</evidence>
<dbReference type="AlphaFoldDB" id="A0AAU8AET3"/>
<dbReference type="EMBL" id="CP123384">
    <property type="protein sequence ID" value="XCC93253.1"/>
    <property type="molecule type" value="Genomic_DNA"/>
</dbReference>
<dbReference type="RefSeq" id="WP_353472076.1">
    <property type="nucleotide sequence ID" value="NZ_CP123384.1"/>
</dbReference>
<gene>
    <name evidence="2" type="ORF">PVT71_12315</name>
</gene>
<proteinExistence type="predicted"/>
<sequence>MGSVSEFLGTWGANAGALASAVAAALSALIAWRALQALHREAQERRAQERMAIWRELAIQAARIEAYADTLSELAEEARKLNLSNGAAAGTLRSSMTAKTEGEIADLRAYIEEAGRNARSVANAHGDRRTFDADAAALDAVRLEQAHIRLQHRAERLIELRTDFLEQVAQRRAAAMQPRAERKSGYPPPAS</sequence>
<accession>A0AAU8AET3</accession>
<protein>
    <submittedName>
        <fullName evidence="2">Uncharacterized protein</fullName>
    </submittedName>
</protein>
<keyword evidence="1" id="KW-0472">Membrane</keyword>